<protein>
    <submittedName>
        <fullName evidence="1">Uncharacterized protein</fullName>
    </submittedName>
</protein>
<gene>
    <name evidence="1" type="ORF">C0Q70_06811</name>
</gene>
<evidence type="ECO:0000313" key="1">
    <source>
        <dbReference type="EMBL" id="PVD31399.1"/>
    </source>
</evidence>
<sequence length="71" mass="7740">MGATVSAVDRRELMSCSQCPEARGKGFKCNGSSYEPLLHPCQKNINIQGKCLGFYPFGKIVLKNQGSDGWS</sequence>
<name>A0A2T7PDB4_POMCA</name>
<comment type="caution">
    <text evidence="1">The sequence shown here is derived from an EMBL/GenBank/DDBJ whole genome shotgun (WGS) entry which is preliminary data.</text>
</comment>
<reference evidence="1 2" key="1">
    <citation type="submission" date="2018-04" db="EMBL/GenBank/DDBJ databases">
        <title>The genome of golden apple snail Pomacea canaliculata provides insight into stress tolerance and invasive adaptation.</title>
        <authorList>
            <person name="Liu C."/>
            <person name="Liu B."/>
            <person name="Ren Y."/>
            <person name="Zhang Y."/>
            <person name="Wang H."/>
            <person name="Li S."/>
            <person name="Jiang F."/>
            <person name="Yin L."/>
            <person name="Zhang G."/>
            <person name="Qian W."/>
            <person name="Fan W."/>
        </authorList>
    </citation>
    <scope>NUCLEOTIDE SEQUENCE [LARGE SCALE GENOMIC DNA]</scope>
    <source>
        <strain evidence="1">SZHN2017</strain>
        <tissue evidence="1">Muscle</tissue>
    </source>
</reference>
<dbReference type="EMBL" id="PZQS01000004">
    <property type="protein sequence ID" value="PVD31399.1"/>
    <property type="molecule type" value="Genomic_DNA"/>
</dbReference>
<proteinExistence type="predicted"/>
<dbReference type="AlphaFoldDB" id="A0A2T7PDB4"/>
<organism evidence="1 2">
    <name type="scientific">Pomacea canaliculata</name>
    <name type="common">Golden apple snail</name>
    <dbReference type="NCBI Taxonomy" id="400727"/>
    <lineage>
        <taxon>Eukaryota</taxon>
        <taxon>Metazoa</taxon>
        <taxon>Spiralia</taxon>
        <taxon>Lophotrochozoa</taxon>
        <taxon>Mollusca</taxon>
        <taxon>Gastropoda</taxon>
        <taxon>Caenogastropoda</taxon>
        <taxon>Architaenioglossa</taxon>
        <taxon>Ampullarioidea</taxon>
        <taxon>Ampullariidae</taxon>
        <taxon>Pomacea</taxon>
    </lineage>
</organism>
<keyword evidence="2" id="KW-1185">Reference proteome</keyword>
<evidence type="ECO:0000313" key="2">
    <source>
        <dbReference type="Proteomes" id="UP000245119"/>
    </source>
</evidence>
<dbReference type="Proteomes" id="UP000245119">
    <property type="component" value="Linkage Group LG4"/>
</dbReference>
<accession>A0A2T7PDB4</accession>